<gene>
    <name evidence="1" type="ORF">J8F10_16860</name>
</gene>
<proteinExistence type="predicted"/>
<dbReference type="InterPro" id="IPR036388">
    <property type="entry name" value="WH-like_DNA-bd_sf"/>
</dbReference>
<comment type="caution">
    <text evidence="1">The sequence shown here is derived from an EMBL/GenBank/DDBJ whole genome shotgun (WGS) entry which is preliminary data.</text>
</comment>
<dbReference type="PANTHER" id="PTHR34849">
    <property type="entry name" value="SSL5025 PROTEIN"/>
    <property type="match status" value="1"/>
</dbReference>
<dbReference type="Pfam" id="PF04255">
    <property type="entry name" value="DUF433"/>
    <property type="match status" value="1"/>
</dbReference>
<evidence type="ECO:0000313" key="2">
    <source>
        <dbReference type="Proteomes" id="UP000676565"/>
    </source>
</evidence>
<evidence type="ECO:0000313" key="1">
    <source>
        <dbReference type="EMBL" id="MBP3956944.1"/>
    </source>
</evidence>
<dbReference type="InterPro" id="IPR009057">
    <property type="entry name" value="Homeodomain-like_sf"/>
</dbReference>
<sequence length="78" mass="8378">MATAQIVSDPSILFGKPVIAGTRISVELILEELGGGLSVDDLLREYPHLTREQVLAAVRFAAEAIRNDAVYPFGKVPA</sequence>
<organism evidence="1 2">
    <name type="scientific">Gemmata palustris</name>
    <dbReference type="NCBI Taxonomy" id="2822762"/>
    <lineage>
        <taxon>Bacteria</taxon>
        <taxon>Pseudomonadati</taxon>
        <taxon>Planctomycetota</taxon>
        <taxon>Planctomycetia</taxon>
        <taxon>Gemmatales</taxon>
        <taxon>Gemmataceae</taxon>
        <taxon>Gemmata</taxon>
    </lineage>
</organism>
<keyword evidence="2" id="KW-1185">Reference proteome</keyword>
<dbReference type="Proteomes" id="UP000676565">
    <property type="component" value="Unassembled WGS sequence"/>
</dbReference>
<dbReference type="PANTHER" id="PTHR34849:SF3">
    <property type="entry name" value="SSR2962 PROTEIN"/>
    <property type="match status" value="1"/>
</dbReference>
<dbReference type="RefSeq" id="WP_210655540.1">
    <property type="nucleotide sequence ID" value="NZ_JAGKQQ010000001.1"/>
</dbReference>
<reference evidence="1 2" key="1">
    <citation type="submission" date="2021-04" db="EMBL/GenBank/DDBJ databases">
        <authorList>
            <person name="Ivanova A."/>
        </authorList>
    </citation>
    <scope>NUCLEOTIDE SEQUENCE [LARGE SCALE GENOMIC DNA]</scope>
    <source>
        <strain evidence="1 2">G18</strain>
    </source>
</reference>
<dbReference type="SUPFAM" id="SSF46689">
    <property type="entry name" value="Homeodomain-like"/>
    <property type="match status" value="1"/>
</dbReference>
<protein>
    <submittedName>
        <fullName evidence="1">DUF433 domain-containing protein</fullName>
    </submittedName>
</protein>
<dbReference type="EMBL" id="JAGKQQ010000001">
    <property type="protein sequence ID" value="MBP3956944.1"/>
    <property type="molecule type" value="Genomic_DNA"/>
</dbReference>
<name>A0ABS5BTC8_9BACT</name>
<accession>A0ABS5BTC8</accession>
<dbReference type="Gene3D" id="1.10.10.10">
    <property type="entry name" value="Winged helix-like DNA-binding domain superfamily/Winged helix DNA-binding domain"/>
    <property type="match status" value="1"/>
</dbReference>
<dbReference type="InterPro" id="IPR007367">
    <property type="entry name" value="DUF433"/>
</dbReference>